<keyword evidence="2" id="KW-1185">Reference proteome</keyword>
<evidence type="ECO:0000313" key="1">
    <source>
        <dbReference type="EMBL" id="PAA53274.1"/>
    </source>
</evidence>
<dbReference type="Proteomes" id="UP000215902">
    <property type="component" value="Unassembled WGS sequence"/>
</dbReference>
<reference evidence="1 2" key="1">
    <citation type="submission" date="2017-06" db="EMBL/GenBank/DDBJ databases">
        <title>A platform for efficient transgenesis in Macrostomum lignano, a flatworm model organism for stem cell research.</title>
        <authorList>
            <person name="Berezikov E."/>
        </authorList>
    </citation>
    <scope>NUCLEOTIDE SEQUENCE [LARGE SCALE GENOMIC DNA]</scope>
    <source>
        <strain evidence="1">DV1</strain>
        <tissue evidence="1">Whole organism</tissue>
    </source>
</reference>
<name>A0A267DX83_9PLAT</name>
<protein>
    <submittedName>
        <fullName evidence="1">Uncharacterized protein</fullName>
    </submittedName>
</protein>
<sequence length="516" mass="54749">STVDVSDALAAAGEFLRAKRLCDNHDNNNKHAYSLVSLLLPRLRSAADCDAFASVDGVAYKLAGHLGGRQANEALSAAYLLLRLTARCSPGASGTAELIRQTRPYCIGHVVGAGSGLMRRLSLAALVNCCRASVSLGARLVRLGLLDACLLQLKSADAADEDDQQQDLMAWRVLALARLARLCCLPQSRALRDLMTHRLPAAVELLRNLCQRAADRLAAGHVDPALCQPFFAACCLHRAFLTPTTAASSSSKDVAADIADQPHEQHLANLLTPQHPLLLAELASSIDQRQQKTDRLSGEQSSLAGQLARGLRCCSARSAYLLSTNLPDFIGLEATCRLIGQLAELTNRHRASSEVGDLLAAIASLTAALIRFESAPVALSELSGPALLRLGACAPNWLCANSSNNSWSELALNLAADQLRRNSGQLSDLELAELPSLVTACQACLGNSACSSQAGLGHRLLLPTLQVLSLIKRHVGFESWNRLVGDNRLLNQLLVDCSGLAASAAEQTAYLIGGGE</sequence>
<organism evidence="1 2">
    <name type="scientific">Macrostomum lignano</name>
    <dbReference type="NCBI Taxonomy" id="282301"/>
    <lineage>
        <taxon>Eukaryota</taxon>
        <taxon>Metazoa</taxon>
        <taxon>Spiralia</taxon>
        <taxon>Lophotrochozoa</taxon>
        <taxon>Platyhelminthes</taxon>
        <taxon>Rhabditophora</taxon>
        <taxon>Macrostomorpha</taxon>
        <taxon>Macrostomida</taxon>
        <taxon>Macrostomidae</taxon>
        <taxon>Macrostomum</taxon>
    </lineage>
</organism>
<gene>
    <name evidence="1" type="ORF">BOX15_Mlig007275g3</name>
</gene>
<feature type="non-terminal residue" evidence="1">
    <location>
        <position position="1"/>
    </location>
</feature>
<evidence type="ECO:0000313" key="2">
    <source>
        <dbReference type="Proteomes" id="UP000215902"/>
    </source>
</evidence>
<accession>A0A267DX83</accession>
<dbReference type="AlphaFoldDB" id="A0A267DX83"/>
<dbReference type="EMBL" id="NIVC01003107">
    <property type="protein sequence ID" value="PAA53274.1"/>
    <property type="molecule type" value="Genomic_DNA"/>
</dbReference>
<proteinExistence type="predicted"/>
<comment type="caution">
    <text evidence="1">The sequence shown here is derived from an EMBL/GenBank/DDBJ whole genome shotgun (WGS) entry which is preliminary data.</text>
</comment>